<name>A0A830EE91_9CREN</name>
<reference evidence="1" key="4">
    <citation type="journal article" date="2023" name="Microbiol. Resour. Announc.">
        <title>Complete Genome Sequence of Vulcanisaeta souniana Strain IC-059, a Hyperthermophilic Archaeon Isolated from Hot Spring Water in Japan.</title>
        <authorList>
            <person name="Kato S."/>
            <person name="Itoh T."/>
            <person name="Wu L."/>
            <person name="Ma J."/>
            <person name="Ohkuma M."/>
        </authorList>
    </citation>
    <scope>NUCLEOTIDE SEQUENCE</scope>
    <source>
        <strain evidence="1">JCM 11219</strain>
    </source>
</reference>
<dbReference type="EMBL" id="AP026830">
    <property type="protein sequence ID" value="BDR93395.1"/>
    <property type="molecule type" value="Genomic_DNA"/>
</dbReference>
<dbReference type="OrthoDB" id="131038at2157"/>
<dbReference type="Gene3D" id="3.40.50.2000">
    <property type="entry name" value="Glycogen Phosphorylase B"/>
    <property type="match status" value="1"/>
</dbReference>
<dbReference type="Proteomes" id="UP001060771">
    <property type="component" value="Chromosome"/>
</dbReference>
<dbReference type="GeneID" id="76208027"/>
<dbReference type="RefSeq" id="WP_188603135.1">
    <property type="nucleotide sequence ID" value="NZ_AP026830.1"/>
</dbReference>
<accession>A0A830EE91</accession>
<reference evidence="2" key="2">
    <citation type="submission" date="2020-09" db="EMBL/GenBank/DDBJ databases">
        <authorList>
            <person name="Sun Q."/>
            <person name="Ohkuma M."/>
        </authorList>
    </citation>
    <scope>NUCLEOTIDE SEQUENCE</scope>
    <source>
        <strain evidence="2">JCM 11219</strain>
    </source>
</reference>
<dbReference type="Proteomes" id="UP000657075">
    <property type="component" value="Unassembled WGS sequence"/>
</dbReference>
<evidence type="ECO:0000313" key="1">
    <source>
        <dbReference type="EMBL" id="BDR93395.1"/>
    </source>
</evidence>
<evidence type="ECO:0008006" key="5">
    <source>
        <dbReference type="Google" id="ProtNLM"/>
    </source>
</evidence>
<sequence>MAKKITVITRYFWPEGGGAEQATYLVVRDVLSQVGDVTVISGTRKPAVVNGVNYVHWNSLSRSSKSRVLLESMLRFGDIKRVIMESDIVYIPSNAVLPLAIPVRRVNPSAGLSFTSMISK</sequence>
<evidence type="ECO:0000313" key="3">
    <source>
        <dbReference type="Proteomes" id="UP000657075"/>
    </source>
</evidence>
<proteinExistence type="predicted"/>
<organism evidence="2 3">
    <name type="scientific">Vulcanisaeta souniana JCM 11219</name>
    <dbReference type="NCBI Taxonomy" id="1293586"/>
    <lineage>
        <taxon>Archaea</taxon>
        <taxon>Thermoproteota</taxon>
        <taxon>Thermoprotei</taxon>
        <taxon>Thermoproteales</taxon>
        <taxon>Thermoproteaceae</taxon>
        <taxon>Vulcanisaeta</taxon>
    </lineage>
</organism>
<gene>
    <name evidence="2" type="ORF">GCM10007112_12010</name>
    <name evidence="1" type="ORF">Vsou_24880</name>
</gene>
<keyword evidence="4" id="KW-1185">Reference proteome</keyword>
<reference evidence="4" key="3">
    <citation type="submission" date="2022-09" db="EMBL/GenBank/DDBJ databases">
        <title>Complete genome sequence of Vulcanisaeta souniana.</title>
        <authorList>
            <person name="Kato S."/>
            <person name="Itoh T."/>
            <person name="Ohkuma M."/>
        </authorList>
    </citation>
    <scope>NUCLEOTIDE SEQUENCE [LARGE SCALE GENOMIC DNA]</scope>
    <source>
        <strain evidence="4">JCM 11219</strain>
    </source>
</reference>
<dbReference type="AlphaFoldDB" id="A0A830EE91"/>
<dbReference type="EMBL" id="BMNM01000004">
    <property type="protein sequence ID" value="GGI76830.1"/>
    <property type="molecule type" value="Genomic_DNA"/>
</dbReference>
<evidence type="ECO:0000313" key="2">
    <source>
        <dbReference type="EMBL" id="GGI76830.1"/>
    </source>
</evidence>
<reference evidence="2" key="1">
    <citation type="journal article" date="2014" name="Int. J. Syst. Evol. Microbiol.">
        <title>Complete genome sequence of Corynebacterium casei LMG S-19264T (=DSM 44701T), isolated from a smear-ripened cheese.</title>
        <authorList>
            <consortium name="US DOE Joint Genome Institute (JGI-PGF)"/>
            <person name="Walter F."/>
            <person name="Albersmeier A."/>
            <person name="Kalinowski J."/>
            <person name="Ruckert C."/>
        </authorList>
    </citation>
    <scope>NUCLEOTIDE SEQUENCE</scope>
    <source>
        <strain evidence="2">JCM 11219</strain>
    </source>
</reference>
<evidence type="ECO:0000313" key="4">
    <source>
        <dbReference type="Proteomes" id="UP001060771"/>
    </source>
</evidence>
<protein>
    <recommendedName>
        <fullName evidence="5">Glycosyltransferase subfamily 4-like N-terminal domain-containing protein</fullName>
    </recommendedName>
</protein>